<dbReference type="EnsemblPlants" id="OPUNC05G23020.1">
    <property type="protein sequence ID" value="OPUNC05G23020.1"/>
    <property type="gene ID" value="OPUNC05G23020"/>
</dbReference>
<reference evidence="1" key="1">
    <citation type="submission" date="2015-04" db="UniProtKB">
        <authorList>
            <consortium name="EnsemblPlants"/>
        </authorList>
    </citation>
    <scope>IDENTIFICATION</scope>
</reference>
<reference evidence="1" key="2">
    <citation type="submission" date="2018-05" db="EMBL/GenBank/DDBJ databases">
        <title>OpunRS2 (Oryza punctata Reference Sequence Version 2).</title>
        <authorList>
            <person name="Zhang J."/>
            <person name="Kudrna D."/>
            <person name="Lee S."/>
            <person name="Talag J."/>
            <person name="Welchert J."/>
            <person name="Wing R.A."/>
        </authorList>
    </citation>
    <scope>NUCLEOTIDE SEQUENCE [LARGE SCALE GENOMIC DNA]</scope>
</reference>
<organism evidence="1">
    <name type="scientific">Oryza punctata</name>
    <name type="common">Red rice</name>
    <dbReference type="NCBI Taxonomy" id="4537"/>
    <lineage>
        <taxon>Eukaryota</taxon>
        <taxon>Viridiplantae</taxon>
        <taxon>Streptophyta</taxon>
        <taxon>Embryophyta</taxon>
        <taxon>Tracheophyta</taxon>
        <taxon>Spermatophyta</taxon>
        <taxon>Magnoliopsida</taxon>
        <taxon>Liliopsida</taxon>
        <taxon>Poales</taxon>
        <taxon>Poaceae</taxon>
        <taxon>BOP clade</taxon>
        <taxon>Oryzoideae</taxon>
        <taxon>Oryzeae</taxon>
        <taxon>Oryzinae</taxon>
        <taxon>Oryza</taxon>
    </lineage>
</organism>
<accession>A0A0E0L5M0</accession>
<proteinExistence type="predicted"/>
<sequence length="62" mass="6689">MGAAWGMVRSSGFRGAPCVIYKPQGTINTEKGLRQSGYKLTKTKDTTFEDTSGAHKVEHSAV</sequence>
<dbReference type="AlphaFoldDB" id="A0A0E0L5M0"/>
<protein>
    <submittedName>
        <fullName evidence="1">Uncharacterized protein</fullName>
    </submittedName>
</protein>
<evidence type="ECO:0000313" key="2">
    <source>
        <dbReference type="Proteomes" id="UP000026962"/>
    </source>
</evidence>
<name>A0A0E0L5M0_ORYPU</name>
<evidence type="ECO:0000313" key="1">
    <source>
        <dbReference type="EnsemblPlants" id="OPUNC05G23020.1"/>
    </source>
</evidence>
<dbReference type="Proteomes" id="UP000026962">
    <property type="component" value="Chromosome 5"/>
</dbReference>
<dbReference type="HOGENOM" id="CLU_2908081_0_0_1"/>
<keyword evidence="2" id="KW-1185">Reference proteome</keyword>
<dbReference type="Gramene" id="OPUNC05G23020.1">
    <property type="protein sequence ID" value="OPUNC05G23020.1"/>
    <property type="gene ID" value="OPUNC05G23020"/>
</dbReference>